<proteinExistence type="predicted"/>
<accession>A0A6C7EA75</accession>
<dbReference type="Pfam" id="PF12965">
    <property type="entry name" value="DUF3854"/>
    <property type="match status" value="1"/>
</dbReference>
<reference evidence="2 3" key="1">
    <citation type="journal article" date="2013" name="Int. J. Syst. Evol. Microbiol.">
        <title>Ilumatobacter nonamiense sp. nov. and Ilumatobacter coccineum sp. nov., isolated from seashore sand.</title>
        <authorList>
            <person name="Matsumoto A."/>
            <person name="Kasai H."/>
            <person name="Matsuo Y."/>
            <person name="Shizuri Y."/>
            <person name="Ichikawa N."/>
            <person name="Fujita N."/>
            <person name="Omura S."/>
            <person name="Takahashi Y."/>
        </authorList>
    </citation>
    <scope>NUCLEOTIDE SEQUENCE [LARGE SCALE GENOMIC DNA]</scope>
    <source>
        <strain evidence="3">NBRC 103263 / KCTC 29153 / YM16-304</strain>
    </source>
</reference>
<evidence type="ECO:0000313" key="3">
    <source>
        <dbReference type="Proteomes" id="UP000011863"/>
    </source>
</evidence>
<feature type="domain" description="DUF3854" evidence="1">
    <location>
        <begin position="124"/>
        <end position="220"/>
    </location>
</feature>
<dbReference type="InterPro" id="IPR034154">
    <property type="entry name" value="TOPRIM_DnaG/twinkle"/>
</dbReference>
<evidence type="ECO:0000313" key="2">
    <source>
        <dbReference type="EMBL" id="BAN03361.1"/>
    </source>
</evidence>
<keyword evidence="3" id="KW-1185">Reference proteome</keyword>
<dbReference type="KEGG" id="aym:YM304_30470"/>
<dbReference type="CDD" id="cd01029">
    <property type="entry name" value="TOPRIM_primases"/>
    <property type="match status" value="1"/>
</dbReference>
<dbReference type="InterPro" id="IPR024385">
    <property type="entry name" value="DUF3854"/>
</dbReference>
<name>A0A6C7EA75_ILUCY</name>
<protein>
    <recommendedName>
        <fullName evidence="1">DUF3854 domain-containing protein</fullName>
    </recommendedName>
</protein>
<organism evidence="2 3">
    <name type="scientific">Ilumatobacter coccineus (strain NBRC 103263 / KCTC 29153 / YM16-304)</name>
    <dbReference type="NCBI Taxonomy" id="1313172"/>
    <lineage>
        <taxon>Bacteria</taxon>
        <taxon>Bacillati</taxon>
        <taxon>Actinomycetota</taxon>
        <taxon>Acidimicrobiia</taxon>
        <taxon>Acidimicrobiales</taxon>
        <taxon>Ilumatobacteraceae</taxon>
        <taxon>Ilumatobacter</taxon>
    </lineage>
</organism>
<dbReference type="AlphaFoldDB" id="A0A6C7EA75"/>
<dbReference type="Proteomes" id="UP000011863">
    <property type="component" value="Chromosome"/>
</dbReference>
<sequence>MSPAEMWSRGYRPGRSIEFHPAVTDMLASSDIGPFVADARGYEWVTDRGRLDELGFSARQAELVPGLLIPTHGVVAGAGDVGYQFRPEKPRVIEREGSEPKVIKYESRDGFANRLDCPPLSRHLLDDPSTVLYWTEGAKKADSAASRGLLCVTAPGVDLGPEALTDLDSIPLDGRPVFIAFDSDVMTKPTVRDALQRLTVHLASRGASVRWIELPELAAPEDIFGEPSKTGLDDYFARGGTVDALSLHQRVPRLTVRNDGDFEQAVDTLTLGLQVQNDPPALFNRGALIEVDADSVREVSHLRLEVLIGRSVDSTKTVKGGPVPDHPSQRLAKAVLHNADRWRFPQLDRVTRGPTFAPDGTLRVKPGYHASSRTLYLPNELVTIGPIAHPSRSEIDSAVELITGDLLGQFPFVAEADRAHAVALALLPLVRDLIDGPTPLHGIGAPGGGAGTGKTKLAASTLAPALGSVGEGLGAPPSSNEEMSKQITAVLVEGHELVMFDNADREVNYPALQAALTTMVWTGRILGETRTVTVANRATWVITGNALRFVWDLARRVLPINLDAGMERPMDRTGWRRELPAWAIGEGRADLLHALCVLVTAWLARGRPAPPPSVPAFGSFERYRDVIGGILAVAGIGGFLGNIDQHSKSDEAANRREVVFCAVSEVHRDNWFTAGDVVALIGKDDESAALFDNHGRPGHSLNTKVGNFLKGETGSYADGRRLVRSDDKYQNRWRYRLEEVGS</sequence>
<gene>
    <name evidence="2" type="ORF">YM304_30470</name>
</gene>
<dbReference type="EMBL" id="AP012057">
    <property type="protein sequence ID" value="BAN03361.1"/>
    <property type="molecule type" value="Genomic_DNA"/>
</dbReference>
<evidence type="ECO:0000259" key="1">
    <source>
        <dbReference type="Pfam" id="PF12965"/>
    </source>
</evidence>